<organism evidence="3 4">
    <name type="scientific">Flavimaricola marinus</name>
    <dbReference type="NCBI Taxonomy" id="1819565"/>
    <lineage>
        <taxon>Bacteria</taxon>
        <taxon>Pseudomonadati</taxon>
        <taxon>Pseudomonadota</taxon>
        <taxon>Alphaproteobacteria</taxon>
        <taxon>Rhodobacterales</taxon>
        <taxon>Paracoccaceae</taxon>
        <taxon>Flavimaricola</taxon>
    </lineage>
</organism>
<evidence type="ECO:0000256" key="2">
    <source>
        <dbReference type="SAM" id="SignalP"/>
    </source>
</evidence>
<dbReference type="RefSeq" id="WP_093991962.1">
    <property type="nucleotide sequence ID" value="NZ_FXZK01000003.1"/>
</dbReference>
<dbReference type="InterPro" id="IPR022472">
    <property type="entry name" value="VPLPA-CTERM"/>
</dbReference>
<evidence type="ECO:0008006" key="5">
    <source>
        <dbReference type="Google" id="ProtNLM"/>
    </source>
</evidence>
<feature type="transmembrane region" description="Helical" evidence="1">
    <location>
        <begin position="146"/>
        <end position="168"/>
    </location>
</feature>
<protein>
    <recommendedName>
        <fullName evidence="5">VPLPA-CTERM protein sorting domain-containing protein</fullName>
    </recommendedName>
</protein>
<feature type="chain" id="PRO_5012647161" description="VPLPA-CTERM protein sorting domain-containing protein" evidence="2">
    <location>
        <begin position="21"/>
        <end position="174"/>
    </location>
</feature>
<keyword evidence="4" id="KW-1185">Reference proteome</keyword>
<keyword evidence="1" id="KW-1133">Transmembrane helix</keyword>
<sequence>MYKILSAAALAALLPMSANAATFLADTANFVFSANGFDYVDVESTVTDPGTEADYAGIITADVSASSVEFVYDITNYGSVGAATTWEITGLDTDDGSIITGLTLTSGNTADILATSFTDNSISVTFANMFNPEPVHSFSFDIATTIAAVPLPASLPLLAIALGGLGIVRRKRNT</sequence>
<name>A0A238LDR6_9RHOB</name>
<dbReference type="EMBL" id="FXZK01000003">
    <property type="protein sequence ID" value="SMY07758.1"/>
    <property type="molecule type" value="Genomic_DNA"/>
</dbReference>
<keyword evidence="1" id="KW-0812">Transmembrane</keyword>
<evidence type="ECO:0000313" key="3">
    <source>
        <dbReference type="EMBL" id="SMY07758.1"/>
    </source>
</evidence>
<reference evidence="3 4" key="1">
    <citation type="submission" date="2017-05" db="EMBL/GenBank/DDBJ databases">
        <authorList>
            <person name="Song R."/>
            <person name="Chenine A.L."/>
            <person name="Ruprecht R.M."/>
        </authorList>
    </citation>
    <scope>NUCLEOTIDE SEQUENCE [LARGE SCALE GENOMIC DNA]</scope>
    <source>
        <strain evidence="3 4">CECT 8899</strain>
    </source>
</reference>
<evidence type="ECO:0000256" key="1">
    <source>
        <dbReference type="SAM" id="Phobius"/>
    </source>
</evidence>
<keyword evidence="1" id="KW-0472">Membrane</keyword>
<keyword evidence="2" id="KW-0732">Signal</keyword>
<proteinExistence type="predicted"/>
<dbReference type="Proteomes" id="UP000201613">
    <property type="component" value="Unassembled WGS sequence"/>
</dbReference>
<dbReference type="AlphaFoldDB" id="A0A238LDR6"/>
<evidence type="ECO:0000313" key="4">
    <source>
        <dbReference type="Proteomes" id="UP000201613"/>
    </source>
</evidence>
<accession>A0A238LDR6</accession>
<dbReference type="NCBIfam" id="TIGR03370">
    <property type="entry name" value="VPLPA-CTERM"/>
    <property type="match status" value="1"/>
</dbReference>
<feature type="signal peptide" evidence="2">
    <location>
        <begin position="1"/>
        <end position="20"/>
    </location>
</feature>
<gene>
    <name evidence="3" type="ORF">LOM8899_01898</name>
</gene>